<dbReference type="GO" id="GO:0000160">
    <property type="term" value="P:phosphorelay signal transduction system"/>
    <property type="evidence" value="ECO:0007669"/>
    <property type="project" value="InterPro"/>
</dbReference>
<evidence type="ECO:0000259" key="4">
    <source>
        <dbReference type="PROSITE" id="PS50921"/>
    </source>
</evidence>
<dbReference type="InterPro" id="IPR001789">
    <property type="entry name" value="Sig_transdc_resp-reg_receiver"/>
</dbReference>
<gene>
    <name evidence="5" type="ORF">SAMN02745225_00219</name>
</gene>
<dbReference type="PROSITE" id="PS50921">
    <property type="entry name" value="ANTAR"/>
    <property type="match status" value="1"/>
</dbReference>
<dbReference type="STRING" id="1121881.SAMN02745225_00219"/>
<evidence type="ECO:0000259" key="3">
    <source>
        <dbReference type="PROSITE" id="PS50110"/>
    </source>
</evidence>
<dbReference type="PIRSF" id="PIRSF036382">
    <property type="entry name" value="RR_antiterm"/>
    <property type="match status" value="1"/>
</dbReference>
<evidence type="ECO:0000256" key="1">
    <source>
        <dbReference type="ARBA" id="ARBA00022553"/>
    </source>
</evidence>
<keyword evidence="1 2" id="KW-0597">Phosphoprotein</keyword>
<feature type="modified residue" description="4-aspartylphosphate" evidence="2">
    <location>
        <position position="54"/>
    </location>
</feature>
<evidence type="ECO:0000313" key="5">
    <source>
        <dbReference type="EMBL" id="SHE30172.1"/>
    </source>
</evidence>
<dbReference type="AlphaFoldDB" id="A0A1M4SDD5"/>
<evidence type="ECO:0000313" key="6">
    <source>
        <dbReference type="Proteomes" id="UP000184295"/>
    </source>
</evidence>
<dbReference type="InterPro" id="IPR036388">
    <property type="entry name" value="WH-like_DNA-bd_sf"/>
</dbReference>
<dbReference type="InterPro" id="IPR011006">
    <property type="entry name" value="CheY-like_superfamily"/>
</dbReference>
<dbReference type="InterPro" id="IPR050595">
    <property type="entry name" value="Bact_response_regulator"/>
</dbReference>
<dbReference type="Pfam" id="PF03861">
    <property type="entry name" value="ANTAR"/>
    <property type="match status" value="1"/>
</dbReference>
<dbReference type="GO" id="GO:0003723">
    <property type="term" value="F:RNA binding"/>
    <property type="evidence" value="ECO:0007669"/>
    <property type="project" value="InterPro"/>
</dbReference>
<dbReference type="InterPro" id="IPR005561">
    <property type="entry name" value="ANTAR"/>
</dbReference>
<dbReference type="Gene3D" id="3.40.50.2300">
    <property type="match status" value="1"/>
</dbReference>
<dbReference type="Pfam" id="PF00072">
    <property type="entry name" value="Response_reg"/>
    <property type="match status" value="1"/>
</dbReference>
<dbReference type="Proteomes" id="UP000184295">
    <property type="component" value="Unassembled WGS sequence"/>
</dbReference>
<dbReference type="Gene3D" id="1.10.10.10">
    <property type="entry name" value="Winged helix-like DNA-binding domain superfamily/Winged helix DNA-binding domain"/>
    <property type="match status" value="1"/>
</dbReference>
<reference evidence="6" key="1">
    <citation type="submission" date="2016-11" db="EMBL/GenBank/DDBJ databases">
        <authorList>
            <person name="Varghese N."/>
            <person name="Submissions S."/>
        </authorList>
    </citation>
    <scope>NUCLEOTIDE SEQUENCE [LARGE SCALE GENOMIC DNA]</scope>
    <source>
        <strain evidence="6">DSM 19514</strain>
    </source>
</reference>
<feature type="domain" description="Response regulatory" evidence="3">
    <location>
        <begin position="4"/>
        <end position="118"/>
    </location>
</feature>
<feature type="domain" description="ANTAR" evidence="4">
    <location>
        <begin position="131"/>
        <end position="192"/>
    </location>
</feature>
<dbReference type="PANTHER" id="PTHR44591:SF3">
    <property type="entry name" value="RESPONSE REGULATORY DOMAIN-CONTAINING PROTEIN"/>
    <property type="match status" value="1"/>
</dbReference>
<dbReference type="SMART" id="SM01012">
    <property type="entry name" value="ANTAR"/>
    <property type="match status" value="1"/>
</dbReference>
<protein>
    <submittedName>
        <fullName evidence="5">Response regulator receiver and ANTAR domain protein</fullName>
    </submittedName>
</protein>
<dbReference type="SUPFAM" id="SSF52172">
    <property type="entry name" value="CheY-like"/>
    <property type="match status" value="1"/>
</dbReference>
<dbReference type="OrthoDB" id="9808843at2"/>
<dbReference type="InterPro" id="IPR008327">
    <property type="entry name" value="Sig_transdc_resp-reg_antiterm"/>
</dbReference>
<name>A0A1M4SDD5_9ACTN</name>
<keyword evidence="6" id="KW-1185">Reference proteome</keyword>
<evidence type="ECO:0000256" key="2">
    <source>
        <dbReference type="PROSITE-ProRule" id="PRU00169"/>
    </source>
</evidence>
<sequence length="204" mass="22689">MPVRVLLAEDEAIVRLDLKEMLRVEGYDVVGDFGAGDEALKFAMEQKPDIAVLDVKMPGMDGIEVAKILRKEKICATLILTAFSQRSLVEAAREAGVMAYLVKPFQASELVPSIELAIARYNEAIALEEELDLVRDEKTALEFAVETRKALDRAKGKLMEAYALTEPQAFRFIQKTAMDRRLSMREVANAVIDGELVPSETADR</sequence>
<dbReference type="PANTHER" id="PTHR44591">
    <property type="entry name" value="STRESS RESPONSE REGULATOR PROTEIN 1"/>
    <property type="match status" value="1"/>
</dbReference>
<dbReference type="SMART" id="SM00448">
    <property type="entry name" value="REC"/>
    <property type="match status" value="1"/>
</dbReference>
<proteinExistence type="predicted"/>
<dbReference type="RefSeq" id="WP_072787889.1">
    <property type="nucleotide sequence ID" value="NZ_FQUL01000002.1"/>
</dbReference>
<dbReference type="PROSITE" id="PS50110">
    <property type="entry name" value="RESPONSE_REGULATORY"/>
    <property type="match status" value="1"/>
</dbReference>
<dbReference type="EMBL" id="FQUL01000002">
    <property type="protein sequence ID" value="SHE30172.1"/>
    <property type="molecule type" value="Genomic_DNA"/>
</dbReference>
<organism evidence="5 6">
    <name type="scientific">Ferrithrix thermotolerans DSM 19514</name>
    <dbReference type="NCBI Taxonomy" id="1121881"/>
    <lineage>
        <taxon>Bacteria</taxon>
        <taxon>Bacillati</taxon>
        <taxon>Actinomycetota</taxon>
        <taxon>Acidimicrobiia</taxon>
        <taxon>Acidimicrobiales</taxon>
        <taxon>Acidimicrobiaceae</taxon>
        <taxon>Ferrithrix</taxon>
    </lineage>
</organism>
<accession>A0A1M4SDD5</accession>